<keyword evidence="4" id="KW-1185">Reference proteome</keyword>
<dbReference type="InterPro" id="IPR051448">
    <property type="entry name" value="CdaR-like_regulators"/>
</dbReference>
<name>A0A1C0YWQ7_9BACL</name>
<gene>
    <name evidence="3" type="ORF">A6K76_08560</name>
</gene>
<dbReference type="InterPro" id="IPR042070">
    <property type="entry name" value="PucR_C-HTH_sf"/>
</dbReference>
<comment type="caution">
    <text evidence="3">The sequence shown here is derived from an EMBL/GenBank/DDBJ whole genome shotgun (WGS) entry which is preliminary data.</text>
</comment>
<dbReference type="InterPro" id="IPR024096">
    <property type="entry name" value="NO_sig/Golgi_transp_ligand-bd"/>
</dbReference>
<evidence type="ECO:0000313" key="3">
    <source>
        <dbReference type="EMBL" id="OCS91555.1"/>
    </source>
</evidence>
<organism evidence="3 4">
    <name type="scientific">Caryophanon latum</name>
    <dbReference type="NCBI Taxonomy" id="33977"/>
    <lineage>
        <taxon>Bacteria</taxon>
        <taxon>Bacillati</taxon>
        <taxon>Bacillota</taxon>
        <taxon>Bacilli</taxon>
        <taxon>Bacillales</taxon>
        <taxon>Caryophanaceae</taxon>
        <taxon>Caryophanon</taxon>
    </lineage>
</organism>
<dbReference type="InterPro" id="IPR025736">
    <property type="entry name" value="PucR_C-HTH_dom"/>
</dbReference>
<proteinExistence type="inferred from homology"/>
<dbReference type="Pfam" id="PF13556">
    <property type="entry name" value="HTH_30"/>
    <property type="match status" value="1"/>
</dbReference>
<dbReference type="Proteomes" id="UP000093482">
    <property type="component" value="Unassembled WGS sequence"/>
</dbReference>
<feature type="domain" description="4-vinyl reductase 4VR" evidence="2">
    <location>
        <begin position="100"/>
        <end position="162"/>
    </location>
</feature>
<dbReference type="Gene3D" id="3.30.1380.20">
    <property type="entry name" value="Trafficking protein particle complex subunit 3"/>
    <property type="match status" value="1"/>
</dbReference>
<dbReference type="RefSeq" id="WP_066463206.1">
    <property type="nucleotide sequence ID" value="NZ_MATO01000027.1"/>
</dbReference>
<dbReference type="SMART" id="SM00989">
    <property type="entry name" value="V4R"/>
    <property type="match status" value="1"/>
</dbReference>
<reference evidence="3 4" key="1">
    <citation type="submission" date="2016-07" db="EMBL/GenBank/DDBJ databases">
        <title>Caryophanon latum genome sequencing.</title>
        <authorList>
            <person name="Verma A."/>
            <person name="Pal Y."/>
            <person name="Krishnamurthi S."/>
        </authorList>
    </citation>
    <scope>NUCLEOTIDE SEQUENCE [LARGE SCALE GENOMIC DNA]</scope>
    <source>
        <strain evidence="3 4">DSM 14151</strain>
    </source>
</reference>
<sequence>MGNTQFKDDDKTVLMSASALAKLCSNLEHSIGKQKTKGFLYRFGKDFGLEAAKEYENKRDTNRKIGSGHVRMGHVKDVTFDGEILRQLDGSVQCINATGQWIGSFEAEIYVNEQRMATEPVCHTLCGFASGALSYEFGTSLIAIETKCIAKGDPVCEYEVRREEDWLEEQGELLALYNNDNILEELEMTYDALVHHKQLLEKLSVFQTQLTQNVTDRYSLHELVDEAYRLLHIPLLIEDVHGQILKTSGLQEDNLSRFMQPEESIFQKDEQNSYFYKGNGYYKLSSAVRINKKHYATCSFIYEDVTKMQDSDSMFLEKIASVIALCILYEEARFEEQQRTKSSIIERLIHQQNVASIEASLKFLPFKFSPPYTVATIQITPCSTRSTDIDYYEQIVQLSRLFEQWSSRTIITAIGEELVLVTSHDDPSITHFKDVCQKIVTVFAERQQLMYNIGISTHFTHFTQFEQAFKEAHIAQNFENNEAITHYKELGILGDFVTNMSVEQIHQLSEKMLRGLYDYTNPRIHELLHTLYVYLLNNQRLKETMNQLSLSIGGIQYRIKQIEEILGDTLKNASLSAYLLLLIQSLLLLGELTFEQ</sequence>
<dbReference type="InterPro" id="IPR010523">
    <property type="entry name" value="XylR_N"/>
</dbReference>
<evidence type="ECO:0000259" key="2">
    <source>
        <dbReference type="SMART" id="SM00989"/>
    </source>
</evidence>
<dbReference type="InterPro" id="IPR041522">
    <property type="entry name" value="CdaR_GGDEF"/>
</dbReference>
<dbReference type="AlphaFoldDB" id="A0A1C0YWQ7"/>
<dbReference type="Pfam" id="PF06505">
    <property type="entry name" value="XylR_N"/>
    <property type="match status" value="1"/>
</dbReference>
<evidence type="ECO:0000313" key="4">
    <source>
        <dbReference type="Proteomes" id="UP000093482"/>
    </source>
</evidence>
<dbReference type="PANTHER" id="PTHR33744">
    <property type="entry name" value="CARBOHYDRATE DIACID REGULATOR"/>
    <property type="match status" value="1"/>
</dbReference>
<comment type="similarity">
    <text evidence="1">Belongs to the CdaR family.</text>
</comment>
<dbReference type="OrthoDB" id="154713at2"/>
<dbReference type="Pfam" id="PF02830">
    <property type="entry name" value="V4R"/>
    <property type="match status" value="1"/>
</dbReference>
<dbReference type="SUPFAM" id="SSF111126">
    <property type="entry name" value="Ligand-binding domain in the NO signalling and Golgi transport"/>
    <property type="match status" value="1"/>
</dbReference>
<dbReference type="Gene3D" id="1.10.10.2840">
    <property type="entry name" value="PucR C-terminal helix-turn-helix domain"/>
    <property type="match status" value="1"/>
</dbReference>
<accession>A0A1C0YWQ7</accession>
<dbReference type="EMBL" id="MATO01000027">
    <property type="protein sequence ID" value="OCS91555.1"/>
    <property type="molecule type" value="Genomic_DNA"/>
</dbReference>
<dbReference type="Pfam" id="PF17853">
    <property type="entry name" value="GGDEF_2"/>
    <property type="match status" value="1"/>
</dbReference>
<dbReference type="InterPro" id="IPR004096">
    <property type="entry name" value="V4R"/>
</dbReference>
<protein>
    <recommendedName>
        <fullName evidence="2">4-vinyl reductase 4VR domain-containing protein</fullName>
    </recommendedName>
</protein>
<evidence type="ECO:0000256" key="1">
    <source>
        <dbReference type="ARBA" id="ARBA00006754"/>
    </source>
</evidence>
<dbReference type="PANTHER" id="PTHR33744:SF1">
    <property type="entry name" value="DNA-BINDING TRANSCRIPTIONAL ACTIVATOR ADER"/>
    <property type="match status" value="1"/>
</dbReference>